<dbReference type="Pfam" id="PF01613">
    <property type="entry name" value="Flavin_Reduct"/>
    <property type="match status" value="1"/>
</dbReference>
<accession>A0ABW0CJ80</accession>
<dbReference type="EMBL" id="JBHSKM010000008">
    <property type="protein sequence ID" value="MFC5215373.1"/>
    <property type="molecule type" value="Genomic_DNA"/>
</dbReference>
<evidence type="ECO:0000256" key="2">
    <source>
        <dbReference type="SAM" id="MobiDB-lite"/>
    </source>
</evidence>
<name>A0ABW0CJ80_STRCD</name>
<dbReference type="InterPro" id="IPR050268">
    <property type="entry name" value="NADH-dep_flavin_reductase"/>
</dbReference>
<sequence length="203" mass="21706">MNRPSQGAAADGDTCRDAGPQRLRRALGHFASGVTVVTTTSGGPERPQAHGMTANAFTSVSLEPPLVLVSISEQARTHERIARTGRYGVSILRGEQESLSYHFAGGAQSPELPRFVWRDGLPLLAGALVHLSCRVRQTHRAGDHTLFIGEVEGLWCGSGAPLVHYRRGLHTLAVDPADPETGVPRTTVAPTDTAQTGRPIHVR</sequence>
<evidence type="ECO:0000256" key="1">
    <source>
        <dbReference type="ARBA" id="ARBA00023002"/>
    </source>
</evidence>
<dbReference type="Gene3D" id="2.30.110.10">
    <property type="entry name" value="Electron Transport, Fmn-binding Protein, Chain A"/>
    <property type="match status" value="1"/>
</dbReference>
<dbReference type="PANTHER" id="PTHR30466:SF1">
    <property type="entry name" value="FMN REDUCTASE (NADH) RUTF"/>
    <property type="match status" value="1"/>
</dbReference>
<comment type="caution">
    <text evidence="4">The sequence shown here is derived from an EMBL/GenBank/DDBJ whole genome shotgun (WGS) entry which is preliminary data.</text>
</comment>
<dbReference type="SMART" id="SM00903">
    <property type="entry name" value="Flavin_Reduct"/>
    <property type="match status" value="1"/>
</dbReference>
<gene>
    <name evidence="4" type="ORF">ACFPQ9_16140</name>
</gene>
<keyword evidence="1 4" id="KW-0560">Oxidoreductase</keyword>
<feature type="domain" description="Flavin reductase like" evidence="3">
    <location>
        <begin position="27"/>
        <end position="171"/>
    </location>
</feature>
<evidence type="ECO:0000313" key="4">
    <source>
        <dbReference type="EMBL" id="MFC5215373.1"/>
    </source>
</evidence>
<dbReference type="InterPro" id="IPR002563">
    <property type="entry name" value="Flavin_Rdtase-like_dom"/>
</dbReference>
<dbReference type="EC" id="1.5.1.-" evidence="4"/>
<reference evidence="5" key="1">
    <citation type="journal article" date="2019" name="Int. J. Syst. Evol. Microbiol.">
        <title>The Global Catalogue of Microorganisms (GCM) 10K type strain sequencing project: providing services to taxonomists for standard genome sequencing and annotation.</title>
        <authorList>
            <consortium name="The Broad Institute Genomics Platform"/>
            <consortium name="The Broad Institute Genome Sequencing Center for Infectious Disease"/>
            <person name="Wu L."/>
            <person name="Ma J."/>
        </authorList>
    </citation>
    <scope>NUCLEOTIDE SEQUENCE [LARGE SCALE GENOMIC DNA]</scope>
    <source>
        <strain evidence="5">KCTC 42586</strain>
    </source>
</reference>
<proteinExistence type="predicted"/>
<dbReference type="PANTHER" id="PTHR30466">
    <property type="entry name" value="FLAVIN REDUCTASE"/>
    <property type="match status" value="1"/>
</dbReference>
<keyword evidence="5" id="KW-1185">Reference proteome</keyword>
<organism evidence="4 5">
    <name type="scientific">Streptomyces coerulescens</name>
    <dbReference type="NCBI Taxonomy" id="29304"/>
    <lineage>
        <taxon>Bacteria</taxon>
        <taxon>Bacillati</taxon>
        <taxon>Actinomycetota</taxon>
        <taxon>Actinomycetes</taxon>
        <taxon>Kitasatosporales</taxon>
        <taxon>Streptomycetaceae</taxon>
        <taxon>Streptomyces</taxon>
    </lineage>
</organism>
<dbReference type="InterPro" id="IPR012349">
    <property type="entry name" value="Split_barrel_FMN-bd"/>
</dbReference>
<dbReference type="RefSeq" id="WP_380853243.1">
    <property type="nucleotide sequence ID" value="NZ_JBHSKM010000008.1"/>
</dbReference>
<evidence type="ECO:0000313" key="5">
    <source>
        <dbReference type="Proteomes" id="UP001596263"/>
    </source>
</evidence>
<dbReference type="SUPFAM" id="SSF50475">
    <property type="entry name" value="FMN-binding split barrel"/>
    <property type="match status" value="1"/>
</dbReference>
<protein>
    <submittedName>
        <fullName evidence="4">Flavin reductase family protein</fullName>
        <ecNumber evidence="4">1.5.1.-</ecNumber>
    </submittedName>
</protein>
<dbReference type="Proteomes" id="UP001596263">
    <property type="component" value="Unassembled WGS sequence"/>
</dbReference>
<evidence type="ECO:0000259" key="3">
    <source>
        <dbReference type="SMART" id="SM00903"/>
    </source>
</evidence>
<feature type="region of interest" description="Disordered" evidence="2">
    <location>
        <begin position="176"/>
        <end position="203"/>
    </location>
</feature>
<dbReference type="GO" id="GO:0016491">
    <property type="term" value="F:oxidoreductase activity"/>
    <property type="evidence" value="ECO:0007669"/>
    <property type="project" value="UniProtKB-KW"/>
</dbReference>